<reference evidence="14" key="1">
    <citation type="journal article" date="2019" name="Gigascience">
        <title>De novo genome assembly of the endangered Acer yangbiense, a plant species with extremely small populations endemic to Yunnan Province, China.</title>
        <authorList>
            <person name="Yang J."/>
            <person name="Wariss H.M."/>
            <person name="Tao L."/>
            <person name="Zhang R."/>
            <person name="Yun Q."/>
            <person name="Hollingsworth P."/>
            <person name="Dao Z."/>
            <person name="Luo G."/>
            <person name="Guo H."/>
            <person name="Ma Y."/>
            <person name="Sun W."/>
        </authorList>
    </citation>
    <scope>NUCLEOTIDE SEQUENCE [LARGE SCALE GENOMIC DNA]</scope>
    <source>
        <strain evidence="14">cv. Malutang</strain>
    </source>
</reference>
<proteinExistence type="predicted"/>
<evidence type="ECO:0000313" key="13">
    <source>
        <dbReference type="EMBL" id="TXG57680.1"/>
    </source>
</evidence>
<evidence type="ECO:0000256" key="10">
    <source>
        <dbReference type="ARBA" id="ARBA00023180"/>
    </source>
</evidence>
<feature type="domain" description="Malectin-like" evidence="12">
    <location>
        <begin position="10"/>
        <end position="169"/>
    </location>
</feature>
<keyword evidence="7" id="KW-0067">ATP-binding</keyword>
<dbReference type="EMBL" id="VAHF01000007">
    <property type="protein sequence ID" value="TXG57680.1"/>
    <property type="molecule type" value="Genomic_DNA"/>
</dbReference>
<evidence type="ECO:0000256" key="6">
    <source>
        <dbReference type="ARBA" id="ARBA00022741"/>
    </source>
</evidence>
<evidence type="ECO:0000256" key="11">
    <source>
        <dbReference type="SAM" id="Phobius"/>
    </source>
</evidence>
<keyword evidence="2" id="KW-0723">Serine/threonine-protein kinase</keyword>
<dbReference type="GO" id="GO:0004714">
    <property type="term" value="F:transmembrane receptor protein tyrosine kinase activity"/>
    <property type="evidence" value="ECO:0007669"/>
    <property type="project" value="InterPro"/>
</dbReference>
<dbReference type="PANTHER" id="PTHR34590">
    <property type="entry name" value="OS03G0124300 PROTEIN-RELATED"/>
    <property type="match status" value="1"/>
</dbReference>
<evidence type="ECO:0000256" key="3">
    <source>
        <dbReference type="ARBA" id="ARBA00022679"/>
    </source>
</evidence>
<dbReference type="AlphaFoldDB" id="A0A5C7HKY8"/>
<name>A0A5C7HKY8_9ROSI</name>
<dbReference type="OrthoDB" id="1720310at2759"/>
<organism evidence="13 14">
    <name type="scientific">Acer yangbiense</name>
    <dbReference type="NCBI Taxonomy" id="1000413"/>
    <lineage>
        <taxon>Eukaryota</taxon>
        <taxon>Viridiplantae</taxon>
        <taxon>Streptophyta</taxon>
        <taxon>Embryophyta</taxon>
        <taxon>Tracheophyta</taxon>
        <taxon>Spermatophyta</taxon>
        <taxon>Magnoliopsida</taxon>
        <taxon>eudicotyledons</taxon>
        <taxon>Gunneridae</taxon>
        <taxon>Pentapetalae</taxon>
        <taxon>rosids</taxon>
        <taxon>malvids</taxon>
        <taxon>Sapindales</taxon>
        <taxon>Sapindaceae</taxon>
        <taxon>Hippocastanoideae</taxon>
        <taxon>Acereae</taxon>
        <taxon>Acer</taxon>
    </lineage>
</organism>
<comment type="subcellular location">
    <subcellularLocation>
        <location evidence="1">Membrane</location>
        <topology evidence="1">Single-pass type I membrane protein</topology>
    </subcellularLocation>
</comment>
<keyword evidence="6" id="KW-0547">Nucleotide-binding</keyword>
<evidence type="ECO:0000256" key="5">
    <source>
        <dbReference type="ARBA" id="ARBA00022729"/>
    </source>
</evidence>
<comment type="caution">
    <text evidence="13">The sequence shown here is derived from an EMBL/GenBank/DDBJ whole genome shotgun (WGS) entry which is preliminary data.</text>
</comment>
<evidence type="ECO:0000259" key="12">
    <source>
        <dbReference type="Pfam" id="PF12819"/>
    </source>
</evidence>
<dbReference type="GO" id="GO:0004674">
    <property type="term" value="F:protein serine/threonine kinase activity"/>
    <property type="evidence" value="ECO:0007669"/>
    <property type="project" value="UniProtKB-KW"/>
</dbReference>
<keyword evidence="10" id="KW-0325">Glycoprotein</keyword>
<dbReference type="Proteomes" id="UP000323000">
    <property type="component" value="Chromosome 7"/>
</dbReference>
<keyword evidence="9 11" id="KW-0472">Membrane</keyword>
<sequence length="343" mass="38288">MVARLSRFQFSYTFNLTPCQKFIRLHFYETSYQNLDRSKAFFSVKVGSFTLLSNFSTSLASNFSDQEIILKELCVDVQENQILNITFTPSQDYRDSYAFINGIEIVSMLLNLYYTTATGDTDYPFMGQTAGSLYSLSNSNALETVHRVNVGRNFISAREDTGMYRTWSDDISYLTEAISALFLLTLLFNPVLAGLHFCEFQQEITVIGNRIFEIYIANQMAEKGADVIGWGDGSGVLVYMDYAVTMGSKSNQKKQNLSIALCPTPTYMTNYSDAILNGVEIFKVDSSGSLAEPNPNPWTNPTMVAPPTPGNNHSNNRKILIVVVAGVVSSFIAVSVVLLFIRR</sequence>
<gene>
    <name evidence="13" type="ORF">EZV62_015509</name>
</gene>
<evidence type="ECO:0000256" key="9">
    <source>
        <dbReference type="ARBA" id="ARBA00023136"/>
    </source>
</evidence>
<evidence type="ECO:0000256" key="1">
    <source>
        <dbReference type="ARBA" id="ARBA00004479"/>
    </source>
</evidence>
<protein>
    <recommendedName>
        <fullName evidence="12">Malectin-like domain-containing protein</fullName>
    </recommendedName>
</protein>
<dbReference type="InterPro" id="IPR024788">
    <property type="entry name" value="Malectin-like_Carb-bd_dom"/>
</dbReference>
<keyword evidence="5" id="KW-0732">Signal</keyword>
<dbReference type="Pfam" id="PF12819">
    <property type="entry name" value="Malectin_like"/>
    <property type="match status" value="1"/>
</dbReference>
<keyword evidence="4 11" id="KW-0812">Transmembrane</keyword>
<keyword evidence="14" id="KW-1185">Reference proteome</keyword>
<evidence type="ECO:0000256" key="4">
    <source>
        <dbReference type="ARBA" id="ARBA00022692"/>
    </source>
</evidence>
<evidence type="ECO:0000313" key="14">
    <source>
        <dbReference type="Proteomes" id="UP000323000"/>
    </source>
</evidence>
<dbReference type="InterPro" id="IPR045272">
    <property type="entry name" value="ANXUR1/2-like"/>
</dbReference>
<keyword evidence="8 11" id="KW-1133">Transmembrane helix</keyword>
<keyword evidence="3" id="KW-0808">Transferase</keyword>
<dbReference type="GO" id="GO:0005524">
    <property type="term" value="F:ATP binding"/>
    <property type="evidence" value="ECO:0007669"/>
    <property type="project" value="UniProtKB-KW"/>
</dbReference>
<evidence type="ECO:0000256" key="7">
    <source>
        <dbReference type="ARBA" id="ARBA00022840"/>
    </source>
</evidence>
<evidence type="ECO:0000256" key="2">
    <source>
        <dbReference type="ARBA" id="ARBA00022527"/>
    </source>
</evidence>
<keyword evidence="2" id="KW-0418">Kinase</keyword>
<dbReference type="Gene3D" id="2.60.120.430">
    <property type="entry name" value="Galactose-binding lectin"/>
    <property type="match status" value="2"/>
</dbReference>
<accession>A0A5C7HKY8</accession>
<dbReference type="FunFam" id="2.60.120.430:FF:000003">
    <property type="entry name" value="FERONIA receptor-like kinase"/>
    <property type="match status" value="1"/>
</dbReference>
<dbReference type="GO" id="GO:0016020">
    <property type="term" value="C:membrane"/>
    <property type="evidence" value="ECO:0007669"/>
    <property type="project" value="UniProtKB-SubCell"/>
</dbReference>
<feature type="transmembrane region" description="Helical" evidence="11">
    <location>
        <begin position="319"/>
        <end position="341"/>
    </location>
</feature>
<evidence type="ECO:0000256" key="8">
    <source>
        <dbReference type="ARBA" id="ARBA00022989"/>
    </source>
</evidence>